<evidence type="ECO:0000313" key="1">
    <source>
        <dbReference type="EMBL" id="QKJ68034.1"/>
    </source>
</evidence>
<proteinExistence type="predicted"/>
<dbReference type="Gene3D" id="2.40.300.10">
    <property type="entry name" value="Head decoration protein D"/>
    <property type="match status" value="1"/>
</dbReference>
<sequence length="119" mass="12283">MFAQNKSEGVFTPDNLMAGSEDDVVVVKRTIAAGQNLKRGAVIGKITASGKFILSASAAADGSQVPDAILQQDVDATGGDKEALIYLRGDFNATALTLGAGHTVASIFDGLRAKSIFIL</sequence>
<gene>
    <name evidence="1" type="ORF">HQN60_15620</name>
</gene>
<protein>
    <submittedName>
        <fullName evidence="1">Head decoration protein</fullName>
    </submittedName>
</protein>
<dbReference type="EMBL" id="CP054143">
    <property type="protein sequence ID" value="QKJ68034.1"/>
    <property type="molecule type" value="Genomic_DNA"/>
</dbReference>
<organism evidence="1 2">
    <name type="scientific">Deefgea piscis</name>
    <dbReference type="NCBI Taxonomy" id="2739061"/>
    <lineage>
        <taxon>Bacteria</taxon>
        <taxon>Pseudomonadati</taxon>
        <taxon>Pseudomonadota</taxon>
        <taxon>Betaproteobacteria</taxon>
        <taxon>Neisseriales</taxon>
        <taxon>Chitinibacteraceae</taxon>
        <taxon>Deefgea</taxon>
    </lineage>
</organism>
<accession>A0A6M8SV60</accession>
<dbReference type="RefSeq" id="WP_173534535.1">
    <property type="nucleotide sequence ID" value="NZ_CP054143.1"/>
</dbReference>
<dbReference type="InterPro" id="IPR004195">
    <property type="entry name" value="Head_decoration_D"/>
</dbReference>
<name>A0A6M8SV60_9NEIS</name>
<dbReference type="Pfam" id="PF02924">
    <property type="entry name" value="HDPD"/>
    <property type="match status" value="1"/>
</dbReference>
<dbReference type="KEGG" id="dee:HQN60_15620"/>
<reference evidence="1 2" key="1">
    <citation type="submission" date="2020-05" db="EMBL/GenBank/DDBJ databases">
        <title>Complete genome sequence of Deefgea sp. D17.</title>
        <authorList>
            <person name="Bae J.-W."/>
            <person name="Han J.E."/>
        </authorList>
    </citation>
    <scope>NUCLEOTIDE SEQUENCE [LARGE SCALE GENOMIC DNA]</scope>
    <source>
        <strain evidence="1 2">D17</strain>
    </source>
</reference>
<keyword evidence="2" id="KW-1185">Reference proteome</keyword>
<evidence type="ECO:0000313" key="2">
    <source>
        <dbReference type="Proteomes" id="UP000504844"/>
    </source>
</evidence>
<dbReference type="Proteomes" id="UP000504844">
    <property type="component" value="Chromosome"/>
</dbReference>
<dbReference type="AlphaFoldDB" id="A0A6M8SV60"/>